<organism evidence="7 8">
    <name type="scientific">Roseomonas haemaphysalidis</name>
    <dbReference type="NCBI Taxonomy" id="2768162"/>
    <lineage>
        <taxon>Bacteria</taxon>
        <taxon>Pseudomonadati</taxon>
        <taxon>Pseudomonadota</taxon>
        <taxon>Alphaproteobacteria</taxon>
        <taxon>Acetobacterales</taxon>
        <taxon>Roseomonadaceae</taxon>
        <taxon>Roseomonas</taxon>
    </lineage>
</organism>
<evidence type="ECO:0000256" key="2">
    <source>
        <dbReference type="ARBA" id="ARBA00022692"/>
    </source>
</evidence>
<feature type="transmembrane region" description="Helical" evidence="5">
    <location>
        <begin position="440"/>
        <end position="459"/>
    </location>
</feature>
<dbReference type="SUPFAM" id="SSF103473">
    <property type="entry name" value="MFS general substrate transporter"/>
    <property type="match status" value="1"/>
</dbReference>
<feature type="transmembrane region" description="Helical" evidence="5">
    <location>
        <begin position="344"/>
        <end position="364"/>
    </location>
</feature>
<dbReference type="PANTHER" id="PTHR23508:SF10">
    <property type="entry name" value="CARBOXYLIC ACID TRANSPORTER PROTEIN HOMOLOG"/>
    <property type="match status" value="1"/>
</dbReference>
<dbReference type="CDD" id="cd17316">
    <property type="entry name" value="MFS_SV2_like"/>
    <property type="match status" value="1"/>
</dbReference>
<keyword evidence="2 5" id="KW-0812">Transmembrane</keyword>
<keyword evidence="4 5" id="KW-0472">Membrane</keyword>
<proteinExistence type="predicted"/>
<evidence type="ECO:0000259" key="6">
    <source>
        <dbReference type="PROSITE" id="PS50850"/>
    </source>
</evidence>
<comment type="subcellular location">
    <subcellularLocation>
        <location evidence="1">Membrane</location>
        <topology evidence="1">Multi-pass membrane protein</topology>
    </subcellularLocation>
</comment>
<dbReference type="InterPro" id="IPR036259">
    <property type="entry name" value="MFS_trans_sf"/>
</dbReference>
<feature type="transmembrane region" description="Helical" evidence="5">
    <location>
        <begin position="191"/>
        <end position="212"/>
    </location>
</feature>
<evidence type="ECO:0000256" key="3">
    <source>
        <dbReference type="ARBA" id="ARBA00022989"/>
    </source>
</evidence>
<dbReference type="InterPro" id="IPR020846">
    <property type="entry name" value="MFS_dom"/>
</dbReference>
<dbReference type="PROSITE" id="PS50850">
    <property type="entry name" value="MFS"/>
    <property type="match status" value="1"/>
</dbReference>
<feature type="transmembrane region" description="Helical" evidence="5">
    <location>
        <begin position="157"/>
        <end position="179"/>
    </location>
</feature>
<feature type="transmembrane region" description="Helical" evidence="5">
    <location>
        <begin position="27"/>
        <end position="49"/>
    </location>
</feature>
<comment type="caution">
    <text evidence="7">The sequence shown here is derived from an EMBL/GenBank/DDBJ whole genome shotgun (WGS) entry which is preliminary data.</text>
</comment>
<evidence type="ECO:0000313" key="7">
    <source>
        <dbReference type="EMBL" id="MBO1080320.1"/>
    </source>
</evidence>
<dbReference type="Proteomes" id="UP001518989">
    <property type="component" value="Unassembled WGS sequence"/>
</dbReference>
<evidence type="ECO:0000256" key="1">
    <source>
        <dbReference type="ARBA" id="ARBA00004141"/>
    </source>
</evidence>
<dbReference type="PANTHER" id="PTHR23508">
    <property type="entry name" value="CARBOXYLIC ACID TRANSPORTER PROTEIN HOMOLOG"/>
    <property type="match status" value="1"/>
</dbReference>
<feature type="transmembrane region" description="Helical" evidence="5">
    <location>
        <begin position="315"/>
        <end position="337"/>
    </location>
</feature>
<dbReference type="EMBL" id="JACTNG010000008">
    <property type="protein sequence ID" value="MBO1080320.1"/>
    <property type="molecule type" value="Genomic_DNA"/>
</dbReference>
<dbReference type="Pfam" id="PF00083">
    <property type="entry name" value="Sugar_tr"/>
    <property type="match status" value="1"/>
</dbReference>
<feature type="transmembrane region" description="Helical" evidence="5">
    <location>
        <begin position="99"/>
        <end position="118"/>
    </location>
</feature>
<reference evidence="7 8" key="1">
    <citation type="submission" date="2020-09" db="EMBL/GenBank/DDBJ databases">
        <title>Roseomonas.</title>
        <authorList>
            <person name="Zhu W."/>
        </authorList>
    </citation>
    <scope>NUCLEOTIDE SEQUENCE [LARGE SCALE GENOMIC DNA]</scope>
    <source>
        <strain evidence="7 8">573</strain>
    </source>
</reference>
<feature type="transmembrane region" description="Helical" evidence="5">
    <location>
        <begin position="124"/>
        <end position="145"/>
    </location>
</feature>
<keyword evidence="8" id="KW-1185">Reference proteome</keyword>
<dbReference type="InterPro" id="IPR005828">
    <property type="entry name" value="MFS_sugar_transport-like"/>
</dbReference>
<dbReference type="RefSeq" id="WP_207418233.1">
    <property type="nucleotide sequence ID" value="NZ_CP061177.1"/>
</dbReference>
<evidence type="ECO:0000256" key="4">
    <source>
        <dbReference type="ARBA" id="ARBA00023136"/>
    </source>
</evidence>
<feature type="transmembrane region" description="Helical" evidence="5">
    <location>
        <begin position="69"/>
        <end position="90"/>
    </location>
</feature>
<gene>
    <name evidence="7" type="ORF">IAI61_14865</name>
</gene>
<dbReference type="Gene3D" id="1.20.1250.20">
    <property type="entry name" value="MFS general substrate transporter like domains"/>
    <property type="match status" value="1"/>
</dbReference>
<evidence type="ECO:0000313" key="8">
    <source>
        <dbReference type="Proteomes" id="UP001518989"/>
    </source>
</evidence>
<accession>A0ABS3KS76</accession>
<sequence length="488" mass="52999">MDRQTAVGDVFETDVPARLDRLPWDRFHWLIIAALGITWTLDGLEVTLVGSLAGAINESPSLALSATQVGLSASAYLIGAVIGAIGFGWLTDRWGRRKLFFITVGLYMAASIATGFSWDFWSFALFRALTGAGIGGEYAAVNSAIQEMIPARKRGTVDLAVNGTFWAGAALGAASALVVLDPAVVDPEIGWRAAFIVGGVLSIVIMFLRNWVPESPRWLMTHGRGEEASRIVHEIEQRVEARHGPLPPLEYGPVKLRRRGHTSLRDVFDIMLHRQRRRTVLGITLMACQAFCYNAIFFTYALVLTKFYGVPSGQVGWYLLPFALGNLAGPLLLGPLFDSVGRKVMITLTYATAGILMAISGYAFQQGWLSAWEQTLAWTVIFFFASPAASAAYLTVGESFPLEMRAIAIALFYAFGTAIGGVAGPTLFGWLIEGGQRTDIFWGFLLAAFLMLLAAATEWKLGFAAERKSLEEVSAPLSLEPADGQKVS</sequence>
<feature type="transmembrane region" description="Helical" evidence="5">
    <location>
        <begin position="376"/>
        <end position="394"/>
    </location>
</feature>
<feature type="transmembrane region" description="Helical" evidence="5">
    <location>
        <begin position="280"/>
        <end position="303"/>
    </location>
</feature>
<protein>
    <submittedName>
        <fullName evidence="7">MFS transporter</fullName>
    </submittedName>
</protein>
<evidence type="ECO:0000256" key="5">
    <source>
        <dbReference type="SAM" id="Phobius"/>
    </source>
</evidence>
<keyword evidence="3 5" id="KW-1133">Transmembrane helix</keyword>
<feature type="domain" description="Major facilitator superfamily (MFS) profile" evidence="6">
    <location>
        <begin position="31"/>
        <end position="466"/>
    </location>
</feature>
<name>A0ABS3KS76_9PROT</name>
<feature type="transmembrane region" description="Helical" evidence="5">
    <location>
        <begin position="406"/>
        <end position="428"/>
    </location>
</feature>